<evidence type="ECO:0000313" key="2">
    <source>
        <dbReference type="Proteomes" id="UP000199377"/>
    </source>
</evidence>
<reference evidence="1 2" key="1">
    <citation type="submission" date="2016-10" db="EMBL/GenBank/DDBJ databases">
        <authorList>
            <person name="de Groot N.N."/>
        </authorList>
    </citation>
    <scope>NUCLEOTIDE SEQUENCE [LARGE SCALE GENOMIC DNA]</scope>
    <source>
        <strain evidence="1 2">CGMCC 1.11030</strain>
    </source>
</reference>
<gene>
    <name evidence="1" type="ORF">SAMN05216258_102357</name>
</gene>
<dbReference type="InterPro" id="IPR023401">
    <property type="entry name" value="ODC_N"/>
</dbReference>
<evidence type="ECO:0000313" key="1">
    <source>
        <dbReference type="EMBL" id="SFH81101.1"/>
    </source>
</evidence>
<sequence>MSDLLYLTRADVEGLGLTAREMTGMLARLLKGLRSGRSENTPKRAINRDDGRLYMSMLASSDDPPRFATKSLGLSPANAARGLPSIGALICLHDSATGAPIAVMDGDWITGVRTAALSALAAQHLARPDAQVLSLIGTGVQGSCHLQLFSELFPLKTVRILGRGRANIEKLAAEAHALGLATEEPDGPQAAVEGADLVVSSVTPTPELPRFLDPAWLAPGAFVSMVELARAWQVDRLAGRARVFTDDREQERQMADPLLAFSLIEGDLAALASGEAQGRRDPSETIAFAFRGLAMGDLALAALCHEKAQAAGVGTRLPR</sequence>
<dbReference type="InterPro" id="IPR036291">
    <property type="entry name" value="NAD(P)-bd_dom_sf"/>
</dbReference>
<accession>A0A1I3D3N4</accession>
<dbReference type="Gene3D" id="3.30.1780.10">
    <property type="entry name" value="ornithine cyclodeaminase, domain 1"/>
    <property type="match status" value="1"/>
</dbReference>
<dbReference type="PIRSF" id="PIRSF001439">
    <property type="entry name" value="CryM"/>
    <property type="match status" value="1"/>
</dbReference>
<dbReference type="EMBL" id="FOQH01000002">
    <property type="protein sequence ID" value="SFH81101.1"/>
    <property type="molecule type" value="Genomic_DNA"/>
</dbReference>
<dbReference type="AlphaFoldDB" id="A0A1I3D3N4"/>
<keyword evidence="2" id="KW-1185">Reference proteome</keyword>
<dbReference type="Proteomes" id="UP000199377">
    <property type="component" value="Unassembled WGS sequence"/>
</dbReference>
<dbReference type="Pfam" id="PF02423">
    <property type="entry name" value="OCD_Mu_crystall"/>
    <property type="match status" value="1"/>
</dbReference>
<dbReference type="OrthoDB" id="9785971at2"/>
<dbReference type="GO" id="GO:0042562">
    <property type="term" value="F:hormone binding"/>
    <property type="evidence" value="ECO:0007669"/>
    <property type="project" value="TreeGrafter"/>
</dbReference>
<dbReference type="STRING" id="1114924.SAMN05216258_102357"/>
<dbReference type="InterPro" id="IPR003462">
    <property type="entry name" value="ODC_Mu_crystall"/>
</dbReference>
<organism evidence="1 2">
    <name type="scientific">Albimonas pacifica</name>
    <dbReference type="NCBI Taxonomy" id="1114924"/>
    <lineage>
        <taxon>Bacteria</taxon>
        <taxon>Pseudomonadati</taxon>
        <taxon>Pseudomonadota</taxon>
        <taxon>Alphaproteobacteria</taxon>
        <taxon>Rhodobacterales</taxon>
        <taxon>Paracoccaceae</taxon>
        <taxon>Albimonas</taxon>
    </lineage>
</organism>
<protein>
    <submittedName>
        <fullName evidence="1">Ornithine cyclodeaminase</fullName>
    </submittedName>
</protein>
<dbReference type="PANTHER" id="PTHR13812">
    <property type="entry name" value="KETIMINE REDUCTASE MU-CRYSTALLIN"/>
    <property type="match status" value="1"/>
</dbReference>
<dbReference type="SUPFAM" id="SSF51735">
    <property type="entry name" value="NAD(P)-binding Rossmann-fold domains"/>
    <property type="match status" value="1"/>
</dbReference>
<dbReference type="RefSeq" id="WP_092858339.1">
    <property type="nucleotide sequence ID" value="NZ_FOQH01000002.1"/>
</dbReference>
<dbReference type="PANTHER" id="PTHR13812:SF19">
    <property type="entry name" value="KETIMINE REDUCTASE MU-CRYSTALLIN"/>
    <property type="match status" value="1"/>
</dbReference>
<proteinExistence type="predicted"/>
<name>A0A1I3D3N4_9RHOB</name>
<dbReference type="GO" id="GO:0005737">
    <property type="term" value="C:cytoplasm"/>
    <property type="evidence" value="ECO:0007669"/>
    <property type="project" value="TreeGrafter"/>
</dbReference>
<dbReference type="Gene3D" id="3.40.50.720">
    <property type="entry name" value="NAD(P)-binding Rossmann-like Domain"/>
    <property type="match status" value="1"/>
</dbReference>